<dbReference type="GO" id="GO:0003676">
    <property type="term" value="F:nucleic acid binding"/>
    <property type="evidence" value="ECO:0007669"/>
    <property type="project" value="InterPro"/>
</dbReference>
<protein>
    <recommendedName>
        <fullName evidence="1">DHHA1 domain-containing protein</fullName>
    </recommendedName>
</protein>
<reference evidence="2 3" key="1">
    <citation type="submission" date="2017-09" db="EMBL/GenBank/DDBJ databases">
        <title>Depth-based differentiation of microbial function through sediment-hosted aquifers and enrichment of novel symbionts in the deep terrestrial subsurface.</title>
        <authorList>
            <person name="Probst A.J."/>
            <person name="Ladd B."/>
            <person name="Jarett J.K."/>
            <person name="Geller-Mcgrath D.E."/>
            <person name="Sieber C.M."/>
            <person name="Emerson J.B."/>
            <person name="Anantharaman K."/>
            <person name="Thomas B.C."/>
            <person name="Malmstrom R."/>
            <person name="Stieglmeier M."/>
            <person name="Klingl A."/>
            <person name="Woyke T."/>
            <person name="Ryan C.M."/>
            <person name="Banfield J.F."/>
        </authorList>
    </citation>
    <scope>NUCLEOTIDE SEQUENCE [LARGE SCALE GENOMIC DNA]</scope>
    <source>
        <strain evidence="2">CG10_big_fil_rev_8_21_14_0_10_45_14</strain>
    </source>
</reference>
<evidence type="ECO:0000313" key="3">
    <source>
        <dbReference type="Proteomes" id="UP000230833"/>
    </source>
</evidence>
<dbReference type="Pfam" id="PF02272">
    <property type="entry name" value="DHHA1"/>
    <property type="match status" value="1"/>
</dbReference>
<organism evidence="2 3">
    <name type="scientific">Candidatus Vogelbacteria bacterium CG10_big_fil_rev_8_21_14_0_10_45_14</name>
    <dbReference type="NCBI Taxonomy" id="1975042"/>
    <lineage>
        <taxon>Bacteria</taxon>
        <taxon>Candidatus Vogeliibacteriota</taxon>
    </lineage>
</organism>
<dbReference type="AlphaFoldDB" id="A0A2H0RKU8"/>
<dbReference type="Proteomes" id="UP000230833">
    <property type="component" value="Unassembled WGS sequence"/>
</dbReference>
<feature type="domain" description="DHHA1" evidence="1">
    <location>
        <begin position="222"/>
        <end position="274"/>
    </location>
</feature>
<evidence type="ECO:0000313" key="2">
    <source>
        <dbReference type="EMBL" id="PIR47172.1"/>
    </source>
</evidence>
<dbReference type="EMBL" id="PCYL01000005">
    <property type="protein sequence ID" value="PIR47172.1"/>
    <property type="molecule type" value="Genomic_DNA"/>
</dbReference>
<name>A0A2H0RKU8_9BACT</name>
<dbReference type="PANTHER" id="PTHR46922">
    <property type="entry name" value="DHHA1 DOMAIN PROTEIN"/>
    <property type="match status" value="1"/>
</dbReference>
<dbReference type="InterPro" id="IPR038763">
    <property type="entry name" value="DHH_sf"/>
</dbReference>
<sequence length="279" mass="31264">MRPIIFYHKDCSDGFGAAYSAWKKFGNNADYRALSNGEDTPIAELVGREAYFLDISPKTDLAKEASEKAGKLIIIDHHKSNSEAFEYSEGGLYDLGHSGAVLSWQYFNQNTPLPRLFKYIEDMDLWKLELDDTKFVSLALSMVPKEFEAWDKYVSYLETDEGFKSEVEKGASLLAFAHREIEAMAKDAEEVLFEGHKVLAVNAPTMFATPLGHLLASRRPPFSIIWHKRNGQYKVSMRATGDVDLSKIAAKYGGGGHPGASAFVVSQENWVQFIKQLYG</sequence>
<proteinExistence type="predicted"/>
<dbReference type="SUPFAM" id="SSF64182">
    <property type="entry name" value="DHH phosphoesterases"/>
    <property type="match status" value="1"/>
</dbReference>
<gene>
    <name evidence="2" type="ORF">COV07_00670</name>
</gene>
<dbReference type="InterPro" id="IPR003156">
    <property type="entry name" value="DHHA1_dom"/>
</dbReference>
<accession>A0A2H0RKU8</accession>
<comment type="caution">
    <text evidence="2">The sequence shown here is derived from an EMBL/GenBank/DDBJ whole genome shotgun (WGS) entry which is preliminary data.</text>
</comment>
<evidence type="ECO:0000259" key="1">
    <source>
        <dbReference type="Pfam" id="PF02272"/>
    </source>
</evidence>
<dbReference type="Gene3D" id="3.10.310.30">
    <property type="match status" value="1"/>
</dbReference>
<dbReference type="PANTHER" id="PTHR46922:SF4">
    <property type="entry name" value="DHHA1 DOMAIN PROTEIN"/>
    <property type="match status" value="1"/>
</dbReference>